<reference evidence="3" key="1">
    <citation type="submission" date="2023-07" db="EMBL/GenBank/DDBJ databases">
        <authorList>
            <person name="Kim M."/>
        </authorList>
    </citation>
    <scope>NUCLEOTIDE SEQUENCE</scope>
    <source>
        <strain evidence="3">BIUV-7</strain>
    </source>
</reference>
<name>A0ABT8Y8M2_9SPHN</name>
<protein>
    <submittedName>
        <fullName evidence="3">Pilus assembly protein TadG-related protein</fullName>
    </submittedName>
</protein>
<sequence>MRGYGKLLTAKLARLWRSRRGATMPLIAFGLMPMMAALGGSVDIGRIYITRSQMQAGVNAAALAAANAQDNASETDENGRYLQAVRYFQDNVRNGYMGVTTPEGVTPYGGTTTLLRPAFSLSSSGISRTDVTATGNIPLTFMSIFGMRTYRITVTAHAEFQPHPLEVMVVLDNTGSMNDQIDGVSKMASLKTAMHSFLNVLYQGAASQPDLAIGIINYTITTNVGSILQAYSIPTQNMEGFTDRTWAGTAPDSLGWKGCVSDDETVNTMSTSMTVSEADAYDIWPALPGEKPKPSSPRVMAPIKPYFYPPIFYPKSQATTGANIVDRTNPGSDYYASTTTSTAATPGGDFNLFRPTSGVSATTLYNLPIYKRYIFRMYKALNNGSANMADDVIVGADGTSYYDTTAAGAYNDLTNTGTDFYVRADKIPFYSNPPSSTVYWRDVVHYDINKVNVNQPSPNYQCPEPGLPITYGVPKTTFDNYVDTKVWPVKPANGTMHHIGFLWGWRLLTRYDVFTRTKPAGSGTPRRALVFMTDGLSALTIDSNNKDRVFTAYGAPAELQIATTANGFLDAVKLRFTKACSIANALNLPDSGKPPMIFTVAINRGSDIDSDAATRLQNCGTSGYWLTTSPAALNAAFQQIARTLTDVHLVQ</sequence>
<evidence type="ECO:0000256" key="1">
    <source>
        <dbReference type="SAM" id="Phobius"/>
    </source>
</evidence>
<keyword evidence="1" id="KW-0472">Membrane</keyword>
<proteinExistence type="predicted"/>
<keyword evidence="4" id="KW-1185">Reference proteome</keyword>
<dbReference type="SUPFAM" id="SSF53300">
    <property type="entry name" value="vWA-like"/>
    <property type="match status" value="1"/>
</dbReference>
<dbReference type="EMBL" id="JAUOTP010000004">
    <property type="protein sequence ID" value="MDO6414682.1"/>
    <property type="molecule type" value="Genomic_DNA"/>
</dbReference>
<evidence type="ECO:0000313" key="4">
    <source>
        <dbReference type="Proteomes" id="UP001169764"/>
    </source>
</evidence>
<evidence type="ECO:0000259" key="2">
    <source>
        <dbReference type="Pfam" id="PF13400"/>
    </source>
</evidence>
<dbReference type="Gene3D" id="3.40.50.410">
    <property type="entry name" value="von Willebrand factor, type A domain"/>
    <property type="match status" value="1"/>
</dbReference>
<organism evidence="3 4">
    <name type="scientific">Sphingomonas natans</name>
    <dbReference type="NCBI Taxonomy" id="3063330"/>
    <lineage>
        <taxon>Bacteria</taxon>
        <taxon>Pseudomonadati</taxon>
        <taxon>Pseudomonadota</taxon>
        <taxon>Alphaproteobacteria</taxon>
        <taxon>Sphingomonadales</taxon>
        <taxon>Sphingomonadaceae</taxon>
        <taxon>Sphingomonas</taxon>
    </lineage>
</organism>
<comment type="caution">
    <text evidence="3">The sequence shown here is derived from an EMBL/GenBank/DDBJ whole genome shotgun (WGS) entry which is preliminary data.</text>
</comment>
<feature type="domain" description="Putative Flp pilus-assembly TadG-like N-terminal" evidence="2">
    <location>
        <begin position="21"/>
        <end position="68"/>
    </location>
</feature>
<dbReference type="Proteomes" id="UP001169764">
    <property type="component" value="Unassembled WGS sequence"/>
</dbReference>
<feature type="transmembrane region" description="Helical" evidence="1">
    <location>
        <begin position="21"/>
        <end position="42"/>
    </location>
</feature>
<accession>A0ABT8Y8M2</accession>
<keyword evidence="1" id="KW-1133">Transmembrane helix</keyword>
<dbReference type="Pfam" id="PF13400">
    <property type="entry name" value="Tad"/>
    <property type="match status" value="1"/>
</dbReference>
<dbReference type="InterPro" id="IPR036465">
    <property type="entry name" value="vWFA_dom_sf"/>
</dbReference>
<gene>
    <name evidence="3" type="ORF">Q4F19_09850</name>
</gene>
<keyword evidence="1" id="KW-0812">Transmembrane</keyword>
<evidence type="ECO:0000313" key="3">
    <source>
        <dbReference type="EMBL" id="MDO6414682.1"/>
    </source>
</evidence>
<dbReference type="InterPro" id="IPR028087">
    <property type="entry name" value="Tad_N"/>
</dbReference>